<feature type="transmembrane region" description="Helical" evidence="5">
    <location>
        <begin position="48"/>
        <end position="70"/>
    </location>
</feature>
<evidence type="ECO:0000256" key="4">
    <source>
        <dbReference type="ARBA" id="ARBA00023136"/>
    </source>
</evidence>
<evidence type="ECO:0000313" key="6">
    <source>
        <dbReference type="EMBL" id="GAG26607.1"/>
    </source>
</evidence>
<evidence type="ECO:0008006" key="7">
    <source>
        <dbReference type="Google" id="ProtNLM"/>
    </source>
</evidence>
<evidence type="ECO:0000256" key="5">
    <source>
        <dbReference type="SAM" id="Phobius"/>
    </source>
</evidence>
<feature type="transmembrane region" description="Helical" evidence="5">
    <location>
        <begin position="6"/>
        <end position="27"/>
    </location>
</feature>
<keyword evidence="4 5" id="KW-0472">Membrane</keyword>
<evidence type="ECO:0000256" key="3">
    <source>
        <dbReference type="ARBA" id="ARBA00022989"/>
    </source>
</evidence>
<feature type="transmembrane region" description="Helical" evidence="5">
    <location>
        <begin position="170"/>
        <end position="188"/>
    </location>
</feature>
<dbReference type="PANTHER" id="PTHR42770:SF7">
    <property type="entry name" value="MEMBRANE PROTEIN"/>
    <property type="match status" value="1"/>
</dbReference>
<dbReference type="Gene3D" id="1.20.1740.10">
    <property type="entry name" value="Amino acid/polyamine transporter I"/>
    <property type="match status" value="1"/>
</dbReference>
<protein>
    <recommendedName>
        <fullName evidence="7">Amino acid permease/ SLC12A domain-containing protein</fullName>
    </recommendedName>
</protein>
<comment type="caution">
    <text evidence="6">The sequence shown here is derived from an EMBL/GenBank/DDBJ whole genome shotgun (WGS) entry which is preliminary data.</text>
</comment>
<feature type="transmembrane region" description="Helical" evidence="5">
    <location>
        <begin position="239"/>
        <end position="255"/>
    </location>
</feature>
<feature type="non-terminal residue" evidence="6">
    <location>
        <position position="256"/>
    </location>
</feature>
<evidence type="ECO:0000256" key="2">
    <source>
        <dbReference type="ARBA" id="ARBA00022692"/>
    </source>
</evidence>
<dbReference type="GO" id="GO:0016020">
    <property type="term" value="C:membrane"/>
    <property type="evidence" value="ECO:0007669"/>
    <property type="project" value="UniProtKB-SubCell"/>
</dbReference>
<reference evidence="6" key="1">
    <citation type="journal article" date="2014" name="Front. Microbiol.">
        <title>High frequency of phylogenetically diverse reductive dehalogenase-homologous genes in deep subseafloor sedimentary metagenomes.</title>
        <authorList>
            <person name="Kawai M."/>
            <person name="Futagami T."/>
            <person name="Toyoda A."/>
            <person name="Takaki Y."/>
            <person name="Nishi S."/>
            <person name="Hori S."/>
            <person name="Arai W."/>
            <person name="Tsubouchi T."/>
            <person name="Morono Y."/>
            <person name="Uchiyama I."/>
            <person name="Ito T."/>
            <person name="Fujiyama A."/>
            <person name="Inagaki F."/>
            <person name="Takami H."/>
        </authorList>
    </citation>
    <scope>NUCLEOTIDE SEQUENCE</scope>
    <source>
        <strain evidence="6">Expedition CK06-06</strain>
    </source>
</reference>
<accession>X0WTS6</accession>
<keyword evidence="3 5" id="KW-1133">Transmembrane helix</keyword>
<evidence type="ECO:0000256" key="1">
    <source>
        <dbReference type="ARBA" id="ARBA00004141"/>
    </source>
</evidence>
<keyword evidence="2 5" id="KW-0812">Transmembrane</keyword>
<proteinExistence type="predicted"/>
<gene>
    <name evidence="6" type="ORF">S01H1_57483</name>
</gene>
<organism evidence="6">
    <name type="scientific">marine sediment metagenome</name>
    <dbReference type="NCBI Taxonomy" id="412755"/>
    <lineage>
        <taxon>unclassified sequences</taxon>
        <taxon>metagenomes</taxon>
        <taxon>ecological metagenomes</taxon>
    </lineage>
</organism>
<dbReference type="InterPro" id="IPR050367">
    <property type="entry name" value="APC_superfamily"/>
</dbReference>
<sequence>TVTGPLNTLALGASLALIPMIVFFNLWPNWGSTLYGEVRGATDYKRNFWGMTTAVIVTAAGALIFFALIAKSLGWDWYNSANGAFWNFTWGYTDVPPPLPFWPYPALFAAFMVKSKAVMFLVILLMSLWWFGWSGTVFLSSTRVIFAAAFDRMLPEGVSYVDPRTRTPVVALALMVIPGLIVAFLFAYDILGFQTLVLDATLVIAMTFLGTTVAAMILPWKSKDVYEGSPIAKFKVPSWLGYLGMLLFLVGGIYMI</sequence>
<name>X0WTS6_9ZZZZ</name>
<dbReference type="PANTHER" id="PTHR42770">
    <property type="entry name" value="AMINO ACID TRANSPORTER-RELATED"/>
    <property type="match status" value="1"/>
</dbReference>
<feature type="transmembrane region" description="Helical" evidence="5">
    <location>
        <begin position="200"/>
        <end position="219"/>
    </location>
</feature>
<dbReference type="EMBL" id="BARS01037489">
    <property type="protein sequence ID" value="GAG26607.1"/>
    <property type="molecule type" value="Genomic_DNA"/>
</dbReference>
<comment type="subcellular location">
    <subcellularLocation>
        <location evidence="1">Membrane</location>
        <topology evidence="1">Multi-pass membrane protein</topology>
    </subcellularLocation>
</comment>
<dbReference type="AlphaFoldDB" id="X0WTS6"/>
<feature type="non-terminal residue" evidence="6">
    <location>
        <position position="1"/>
    </location>
</feature>